<dbReference type="CDD" id="cd08049">
    <property type="entry name" value="TAF8"/>
    <property type="match status" value="1"/>
</dbReference>
<evidence type="ECO:0000256" key="6">
    <source>
        <dbReference type="ARBA" id="ARBA00023242"/>
    </source>
</evidence>
<dbReference type="Gene3D" id="1.10.20.10">
    <property type="entry name" value="Histone, subunit A"/>
    <property type="match status" value="1"/>
</dbReference>
<dbReference type="PANTHER" id="PTHR46469">
    <property type="entry name" value="TRANSCRIPTION INITIATION FACTOR TFIID SUBUNIT 8"/>
    <property type="match status" value="1"/>
</dbReference>
<dbReference type="CDD" id="cd00076">
    <property type="entry name" value="HFD_SF"/>
    <property type="match status" value="1"/>
</dbReference>
<keyword evidence="6" id="KW-0539">Nucleus</keyword>
<keyword evidence="10" id="KW-1185">Reference proteome</keyword>
<accession>A0A0D1XNC1</accession>
<keyword evidence="5" id="KW-0804">Transcription</keyword>
<dbReference type="HOGENOM" id="CLU_026584_1_0_1"/>
<dbReference type="AlphaFoldDB" id="A0A0D1XNC1"/>
<dbReference type="Pfam" id="PF07524">
    <property type="entry name" value="Bromo_TP"/>
    <property type="match status" value="1"/>
</dbReference>
<keyword evidence="4" id="KW-0805">Transcription regulation</keyword>
<evidence type="ECO:0000256" key="3">
    <source>
        <dbReference type="ARBA" id="ARBA00017307"/>
    </source>
</evidence>
<comment type="similarity">
    <text evidence="2">Belongs to the TAF8 family.</text>
</comment>
<sequence length="273" mass="31069">MPVVHHATTIRQDLGVECLSGAQDESFFDAQLLRSITLALSAVGFDSVKPAALEAFRARVEEYMLHFLQIVRGSMQSSRRTQPIPQDFIRALADLNIYPHQLLEHIKLKLPPHITQPPIASAAHDDPSVEHLEGVLGGQLADTGSRKKWMPAHLPDLPSKHTYQHTPIFTTRENDPRRIRERATEEGVLAERAMRKLLINGGHGTPKIPFARKQQEEAWNDVVLNLKHLDEEQKAREEEGDFEDFGGWQQEDYDTAMLVNYESRYWRNAARAT</sequence>
<dbReference type="InterPro" id="IPR037818">
    <property type="entry name" value="TAF8"/>
</dbReference>
<dbReference type="GO" id="GO:0006367">
    <property type="term" value="P:transcription initiation at RNA polymerase II promoter"/>
    <property type="evidence" value="ECO:0007669"/>
    <property type="project" value="TreeGrafter"/>
</dbReference>
<evidence type="ECO:0000259" key="7">
    <source>
        <dbReference type="Pfam" id="PF07524"/>
    </source>
</evidence>
<dbReference type="STRING" id="253628.A0A0D1XNC1"/>
<evidence type="ECO:0000256" key="1">
    <source>
        <dbReference type="ARBA" id="ARBA00004123"/>
    </source>
</evidence>
<proteinExistence type="inferred from homology"/>
<evidence type="ECO:0000313" key="9">
    <source>
        <dbReference type="EMBL" id="KIW04071.1"/>
    </source>
</evidence>
<feature type="domain" description="Bromodomain associated" evidence="7">
    <location>
        <begin position="31"/>
        <end position="97"/>
    </location>
</feature>
<reference evidence="9 10" key="1">
    <citation type="submission" date="2015-01" db="EMBL/GenBank/DDBJ databases">
        <title>The Genome Sequence of Ochroconis gallopava CBS43764.</title>
        <authorList>
            <consortium name="The Broad Institute Genomics Platform"/>
            <person name="Cuomo C."/>
            <person name="de Hoog S."/>
            <person name="Gorbushina A."/>
            <person name="Stielow B."/>
            <person name="Teixiera M."/>
            <person name="Abouelleil A."/>
            <person name="Chapman S.B."/>
            <person name="Priest M."/>
            <person name="Young S.K."/>
            <person name="Wortman J."/>
            <person name="Nusbaum C."/>
            <person name="Birren B."/>
        </authorList>
    </citation>
    <scope>NUCLEOTIDE SEQUENCE [LARGE SCALE GENOMIC DNA]</scope>
    <source>
        <strain evidence="9 10">CBS 43764</strain>
    </source>
</reference>
<dbReference type="PANTHER" id="PTHR46469:SF1">
    <property type="entry name" value="TRANSCRIPTION INITIATION FACTOR TFIID SUBUNIT 8"/>
    <property type="match status" value="1"/>
</dbReference>
<evidence type="ECO:0000259" key="8">
    <source>
        <dbReference type="Pfam" id="PF10406"/>
    </source>
</evidence>
<dbReference type="GeneID" id="27312861"/>
<dbReference type="InterPro" id="IPR019473">
    <property type="entry name" value="TFIID_su8_C"/>
</dbReference>
<comment type="subcellular location">
    <subcellularLocation>
        <location evidence="1">Nucleus</location>
    </subcellularLocation>
</comment>
<dbReference type="VEuPathDB" id="FungiDB:PV09_04888"/>
<dbReference type="InParanoid" id="A0A0D1XNC1"/>
<dbReference type="GO" id="GO:0046982">
    <property type="term" value="F:protein heterodimerization activity"/>
    <property type="evidence" value="ECO:0007669"/>
    <property type="project" value="InterPro"/>
</dbReference>
<dbReference type="InterPro" id="IPR009072">
    <property type="entry name" value="Histone-fold"/>
</dbReference>
<organism evidence="9 10">
    <name type="scientific">Verruconis gallopava</name>
    <dbReference type="NCBI Taxonomy" id="253628"/>
    <lineage>
        <taxon>Eukaryota</taxon>
        <taxon>Fungi</taxon>
        <taxon>Dikarya</taxon>
        <taxon>Ascomycota</taxon>
        <taxon>Pezizomycotina</taxon>
        <taxon>Dothideomycetes</taxon>
        <taxon>Pleosporomycetidae</taxon>
        <taxon>Venturiales</taxon>
        <taxon>Sympoventuriaceae</taxon>
        <taxon>Verruconis</taxon>
    </lineage>
</organism>
<feature type="domain" description="Transcription factor TFIID subunit 8 C-terminal" evidence="8">
    <location>
        <begin position="149"/>
        <end position="197"/>
    </location>
</feature>
<gene>
    <name evidence="9" type="ORF">PV09_04888</name>
</gene>
<dbReference type="EMBL" id="KN847542">
    <property type="protein sequence ID" value="KIW04071.1"/>
    <property type="molecule type" value="Genomic_DNA"/>
</dbReference>
<dbReference type="RefSeq" id="XP_016213940.1">
    <property type="nucleotide sequence ID" value="XM_016358322.1"/>
</dbReference>
<evidence type="ECO:0000313" key="10">
    <source>
        <dbReference type="Proteomes" id="UP000053259"/>
    </source>
</evidence>
<dbReference type="InterPro" id="IPR006565">
    <property type="entry name" value="BTP"/>
</dbReference>
<dbReference type="Proteomes" id="UP000053259">
    <property type="component" value="Unassembled WGS sequence"/>
</dbReference>
<dbReference type="OrthoDB" id="2193813at2759"/>
<evidence type="ECO:0000256" key="2">
    <source>
        <dbReference type="ARBA" id="ARBA00008767"/>
    </source>
</evidence>
<name>A0A0D1XNC1_9PEZI</name>
<evidence type="ECO:0000256" key="5">
    <source>
        <dbReference type="ARBA" id="ARBA00023163"/>
    </source>
</evidence>
<dbReference type="Pfam" id="PF10406">
    <property type="entry name" value="TAF8_C"/>
    <property type="match status" value="1"/>
</dbReference>
<evidence type="ECO:0000256" key="4">
    <source>
        <dbReference type="ARBA" id="ARBA00023015"/>
    </source>
</evidence>
<dbReference type="GO" id="GO:0005669">
    <property type="term" value="C:transcription factor TFIID complex"/>
    <property type="evidence" value="ECO:0007669"/>
    <property type="project" value="InterPro"/>
</dbReference>
<protein>
    <recommendedName>
        <fullName evidence="3">Transcription initiation factor TFIID subunit 8</fullName>
    </recommendedName>
</protein>